<feature type="chain" id="PRO_5029547909" description="Tryptophan synthase alpha chain" evidence="1">
    <location>
        <begin position="20"/>
        <end position="1308"/>
    </location>
</feature>
<comment type="caution">
    <text evidence="2">The sequence shown here is derived from an EMBL/GenBank/DDBJ whole genome shotgun (WGS) entry which is preliminary data.</text>
</comment>
<keyword evidence="1" id="KW-0732">Signal</keyword>
<name>A0A7I9VN94_9BACT</name>
<evidence type="ECO:0000256" key="1">
    <source>
        <dbReference type="SAM" id="SignalP"/>
    </source>
</evidence>
<evidence type="ECO:0000313" key="2">
    <source>
        <dbReference type="EMBL" id="GEJ57874.1"/>
    </source>
</evidence>
<evidence type="ECO:0000313" key="3">
    <source>
        <dbReference type="Proteomes" id="UP000503640"/>
    </source>
</evidence>
<dbReference type="RefSeq" id="WP_176065891.1">
    <property type="nucleotide sequence ID" value="NZ_BJTG01000006.1"/>
</dbReference>
<proteinExistence type="predicted"/>
<evidence type="ECO:0008006" key="4">
    <source>
        <dbReference type="Google" id="ProtNLM"/>
    </source>
</evidence>
<sequence length="1308" mass="130477">MRRTLITTTLLTAAGIALTGASTCGPQGPGARDFAAGSLVIPMDNCYQHRDTSASNQTVGCTTTRDDGVFRAYGLVYFLLKHNVPVYWAIDNGKTSVTAADVTATASSGVVAQKMSWAGGTFADVAGLGSTVNYIGGPFVIDATDVASFNVVSLLQNDPDFARFKSEAVVDIHKVQVGFHANQVRPLSGPPPKLAILNITAPVSGKTSSNVMYQYAVAAGLSWPCTGNGDCAGGLGPSCDKAAVLAYLASPGGDTAIPQVCNGSLCAPNFNTGANSGLIYDILCGGDFIPPAGGTYADTQLAKGNYKMLWIPHWDTHGPTPTGSTDPNVVPPLPPVTTGDTLAWQLRSISSFVNAGNNLFVECLGIQALEGIVGQDNANSNPLGIPATRFQSPAGMLKWNGANSTSSLLAPAQPNLQVGDFAYNIVSGAITTYYPDASKPVASAYLPGVQRLITTLSPTTTSPPAWDVGSTIQVTGTDGALRGTVAYLGGHDYSPSVSTALSGQTAGTRIVLNTLFNLGFGCSDPNTTCTTGLLGACAQGVLKCAPGGGLQCVGAKAGAVDCTTPGADANCNGVPDANEQACQPVACAEGAQRECYDGPAATDPGPLPAKKGQCVHGKQTCTGGLWGACEGEVTPQPEVCNGLDDDCNGQVDDGNLCSTGFTCQPGAGVCLPITCNNENARCPAGFECLTSGGSCTPVPCGVSNTACPAGKVCQSGQCVDPCQGLAFTCGAGAGCSNGQCVAGGCTSTPTQCSGQGQVCVSGICTTDPCAGLTCPTGTFCRVGPAVGGVHVADCVRSCSYVGCAAGETCSADGFCEPACSPACAAGQACVSGACVTDPKCATVQCGAGQVCSGGACIDDACKNVHCNPGTCSAGQCVNGGVTTSQTTPIKQASSGGCGTGGGGDLAALAFLGAVLATRRRRLAPALAAAARRSAPLALALLLAAGAACSKKGGTASCTAPQTACGAECADLQTSALHCGVCGHGCAAGFQCVTGGCVLPTGNPHLLSVTPATIGRGAAPALKFTFDGLDPASPPQALSVRVSGAVQTQELPLTLGAAGTATLPAQAMDLTAEAAGTASQPATIEVRLLNMPGRLVSNPLTVTVVDALVARTLTPALVSQSQTAPQTLDLQGLGFLSGATVAMAPTGSVTPVPLSNLTVKGPGELTVDAPAPSTLKLGRYDVTVSNPGGATSNPLAFTVTEGTPVLGTVNGTVGTCVQSGGRFDGTASGQFFYPSSVVHVTGNSITDSPLDTSCLNGTDALGQCVGGQIHVSADLTLIQPGSYDATVVNPGPKPLVSNKITITVKTSCP</sequence>
<accession>A0A7I9VN94</accession>
<reference evidence="3" key="1">
    <citation type="journal article" date="2020" name="Appl. Environ. Microbiol.">
        <title>Diazotrophic Anaeromyxobacter Isolates from Soils.</title>
        <authorList>
            <person name="Masuda Y."/>
            <person name="Yamanaka H."/>
            <person name="Xu Z.X."/>
            <person name="Shiratori Y."/>
            <person name="Aono T."/>
            <person name="Amachi S."/>
            <person name="Senoo K."/>
            <person name="Itoh H."/>
        </authorList>
    </citation>
    <scope>NUCLEOTIDE SEQUENCE [LARGE SCALE GENOMIC DNA]</scope>
    <source>
        <strain evidence="3">R267</strain>
    </source>
</reference>
<feature type="signal peptide" evidence="1">
    <location>
        <begin position="1"/>
        <end position="19"/>
    </location>
</feature>
<gene>
    <name evidence="2" type="ORF">AMYX_26150</name>
</gene>
<keyword evidence="3" id="KW-1185">Reference proteome</keyword>
<organism evidence="2 3">
    <name type="scientific">Anaeromyxobacter diazotrophicus</name>
    <dbReference type="NCBI Taxonomy" id="2590199"/>
    <lineage>
        <taxon>Bacteria</taxon>
        <taxon>Pseudomonadati</taxon>
        <taxon>Myxococcota</taxon>
        <taxon>Myxococcia</taxon>
        <taxon>Myxococcales</taxon>
        <taxon>Cystobacterineae</taxon>
        <taxon>Anaeromyxobacteraceae</taxon>
        <taxon>Anaeromyxobacter</taxon>
    </lineage>
</organism>
<dbReference type="Proteomes" id="UP000503640">
    <property type="component" value="Unassembled WGS sequence"/>
</dbReference>
<dbReference type="EMBL" id="BJTG01000006">
    <property type="protein sequence ID" value="GEJ57874.1"/>
    <property type="molecule type" value="Genomic_DNA"/>
</dbReference>
<protein>
    <recommendedName>
        <fullName evidence="4">Tryptophan synthase alpha chain</fullName>
    </recommendedName>
</protein>